<evidence type="ECO:0000313" key="2">
    <source>
        <dbReference type="Proteomes" id="UP001652624"/>
    </source>
</evidence>
<dbReference type="CDD" id="cd23579">
    <property type="entry name" value="TFP_LU_ECD_PATE3"/>
    <property type="match status" value="1"/>
</dbReference>
<protein>
    <submittedName>
        <fullName evidence="3">Prostate and testis expressed protein 3</fullName>
    </submittedName>
</protein>
<dbReference type="Proteomes" id="UP001652624">
    <property type="component" value="Chromosome 20"/>
</dbReference>
<organism evidence="2 3">
    <name type="scientific">Erinaceus europaeus</name>
    <name type="common">Western European hedgehog</name>
    <dbReference type="NCBI Taxonomy" id="9365"/>
    <lineage>
        <taxon>Eukaryota</taxon>
        <taxon>Metazoa</taxon>
        <taxon>Chordata</taxon>
        <taxon>Craniata</taxon>
        <taxon>Vertebrata</taxon>
        <taxon>Euteleostomi</taxon>
        <taxon>Mammalia</taxon>
        <taxon>Eutheria</taxon>
        <taxon>Laurasiatheria</taxon>
        <taxon>Eulipotyphla</taxon>
        <taxon>Erinaceidae</taxon>
        <taxon>Erinaceinae</taxon>
        <taxon>Erinaceus</taxon>
    </lineage>
</organism>
<accession>A0ABM3WGQ4</accession>
<dbReference type="GeneID" id="103128948"/>
<dbReference type="InterPro" id="IPR016054">
    <property type="entry name" value="LY6_UPA_recep-like"/>
</dbReference>
<dbReference type="Pfam" id="PF00021">
    <property type="entry name" value="UPAR_LY6"/>
    <property type="match status" value="1"/>
</dbReference>
<reference evidence="3" key="1">
    <citation type="submission" date="2025-08" db="UniProtKB">
        <authorList>
            <consortium name="RefSeq"/>
        </authorList>
    </citation>
    <scope>IDENTIFICATION</scope>
</reference>
<dbReference type="RefSeq" id="XP_060035754.1">
    <property type="nucleotide sequence ID" value="XM_060179771.1"/>
</dbReference>
<feature type="domain" description="UPAR/Ly6" evidence="1">
    <location>
        <begin position="29"/>
        <end position="105"/>
    </location>
</feature>
<name>A0ABM3WGQ4_ERIEU</name>
<evidence type="ECO:0000313" key="3">
    <source>
        <dbReference type="RefSeq" id="XP_060035754.1"/>
    </source>
</evidence>
<gene>
    <name evidence="3" type="primary">PATE3</name>
</gene>
<evidence type="ECO:0000259" key="1">
    <source>
        <dbReference type="Pfam" id="PF00021"/>
    </source>
</evidence>
<keyword evidence="2" id="KW-1185">Reference proteome</keyword>
<proteinExistence type="predicted"/>
<sequence length="107" mass="12866">MNKSQRDRFFPSPFLTWFHPGSESPAVSTLRCITCYLRTPSDHCRRGYGFCTAEQDAKCMMLTIYRQGIPELFYTDCQRFCRDLIYRFNNRTYVHNCCDFDYCNFKF</sequence>